<sequence>MSIQQLPSRDKLSESLTWDLTTIFKNDAAFEAAYQSVQAQLPMLEKPDQPFTTASQLLMTIKQTLAIFRQLETVYVYASMKNDQDTTNATYQGYQAKVDALAAEVSAAAAFLEPAILAIPVAQLTDWLTKTPDLADYSHFIRTITDSRAHVLSGHEEALLAAAGDIFGAASQTFSVLDNSDLQFPDVTDETGQTLQLSDGVYSQLLQSTDRTVRQQAFTALYTTYDQFKNTFATTLATEIKGHNYLAQVHHYNSARQAALAPKAIPESVYTTLVDQVNQHLPLLHRYTELRKKQLKLSELHMFDLYTPLLGKPALTYTYEQAQATAKKALAILGPDYAQQVTHIFNNRLIDVCENQGKRSGAYSGGAYDTNPFILLNWQDDLNNLYTLVHETGHSVHSALTRQNQKYVYGDYPIFVAEIASTTNENLLTEYLLQTQTDPKVQAYLLNYYLDGFKGTVFRQTQFAEFEHAMHEAAADGQPLTAAFMSKQYAAINARYYGPAVVNDSQIALEWARIPHFYMNYYVYQYATGFAAATTLAKGITMKQPGALTHYLDYLKAGSSAYPIDIMQQAGVDMTSAAYLKRAFTVFEERLNQLETLLTKLN</sequence>
<evidence type="ECO:0000256" key="3">
    <source>
        <dbReference type="ARBA" id="ARBA00022801"/>
    </source>
</evidence>
<dbReference type="PANTHER" id="PTHR11804">
    <property type="entry name" value="PROTEASE M3 THIMET OLIGOPEPTIDASE-RELATED"/>
    <property type="match status" value="1"/>
</dbReference>
<keyword evidence="1 6" id="KW-0645">Protease</keyword>
<dbReference type="InterPro" id="IPR045090">
    <property type="entry name" value="Pept_M3A_M3B"/>
</dbReference>
<dbReference type="Gene3D" id="1.20.140.70">
    <property type="entry name" value="Oligopeptidase f, N-terminal domain"/>
    <property type="match status" value="1"/>
</dbReference>
<evidence type="ECO:0000256" key="2">
    <source>
        <dbReference type="ARBA" id="ARBA00022723"/>
    </source>
</evidence>
<comment type="cofactor">
    <cofactor evidence="6">
        <name>Zn(2+)</name>
        <dbReference type="ChEBI" id="CHEBI:29105"/>
    </cofactor>
    <text evidence="6">Binds 1 zinc ion.</text>
</comment>
<dbReference type="EMBL" id="AYZB01000002">
    <property type="protein sequence ID" value="KRM24334.1"/>
    <property type="molecule type" value="Genomic_DNA"/>
</dbReference>
<evidence type="ECO:0000313" key="10">
    <source>
        <dbReference type="Proteomes" id="UP000050823"/>
    </source>
</evidence>
<dbReference type="NCBIfam" id="TIGR00181">
    <property type="entry name" value="pepF"/>
    <property type="match status" value="1"/>
</dbReference>
<dbReference type="GO" id="GO:0046872">
    <property type="term" value="F:metal ion binding"/>
    <property type="evidence" value="ECO:0007669"/>
    <property type="project" value="UniProtKB-UniRule"/>
</dbReference>
<evidence type="ECO:0000259" key="7">
    <source>
        <dbReference type="Pfam" id="PF01432"/>
    </source>
</evidence>
<evidence type="ECO:0000313" key="9">
    <source>
        <dbReference type="EMBL" id="KRM24334.1"/>
    </source>
</evidence>
<dbReference type="Proteomes" id="UP000050823">
    <property type="component" value="Unassembled WGS sequence"/>
</dbReference>
<dbReference type="PANTHER" id="PTHR11804:SF84">
    <property type="entry name" value="SACCHAROLYSIN"/>
    <property type="match status" value="1"/>
</dbReference>
<keyword evidence="3 6" id="KW-0378">Hydrolase</keyword>
<gene>
    <name evidence="9" type="ORF">FC90_GL000471</name>
</gene>
<evidence type="ECO:0000256" key="5">
    <source>
        <dbReference type="ARBA" id="ARBA00023049"/>
    </source>
</evidence>
<reference evidence="9 10" key="1">
    <citation type="journal article" date="2015" name="Genome Announc.">
        <title>Expanding the biotechnology potential of lactobacilli through comparative genomics of 213 strains and associated genera.</title>
        <authorList>
            <person name="Sun Z."/>
            <person name="Harris H.M."/>
            <person name="McCann A."/>
            <person name="Guo C."/>
            <person name="Argimon S."/>
            <person name="Zhang W."/>
            <person name="Yang X."/>
            <person name="Jeffery I.B."/>
            <person name="Cooney J.C."/>
            <person name="Kagawa T.F."/>
            <person name="Liu W."/>
            <person name="Song Y."/>
            <person name="Salvetti E."/>
            <person name="Wrobel A."/>
            <person name="Rasinkangas P."/>
            <person name="Parkhill J."/>
            <person name="Rea M.C."/>
            <person name="O'Sullivan O."/>
            <person name="Ritari J."/>
            <person name="Douillard F.P."/>
            <person name="Paul Ross R."/>
            <person name="Yang R."/>
            <person name="Briner A.E."/>
            <person name="Felis G.E."/>
            <person name="de Vos W.M."/>
            <person name="Barrangou R."/>
            <person name="Klaenhammer T.R."/>
            <person name="Caufield P.W."/>
            <person name="Cui Y."/>
            <person name="Zhang H."/>
            <person name="O'Toole P.W."/>
        </authorList>
    </citation>
    <scope>NUCLEOTIDE SEQUENCE [LARGE SCALE GENOMIC DNA]</scope>
    <source>
        <strain evidence="9 10">DSM 20719</strain>
    </source>
</reference>
<dbReference type="RefSeq" id="WP_057907402.1">
    <property type="nucleotide sequence ID" value="NZ_AYZB01000002.1"/>
</dbReference>
<feature type="domain" description="Oligopeptidase F N-terminal" evidence="8">
    <location>
        <begin position="116"/>
        <end position="184"/>
    </location>
</feature>
<comment type="function">
    <text evidence="6">Has oligopeptidase activity and degrades a variety of small bioactive peptides.</text>
</comment>
<dbReference type="InterPro" id="IPR001567">
    <property type="entry name" value="Pept_M3A_M3B_dom"/>
</dbReference>
<name>A0AA89I6Z9_9LACO</name>
<keyword evidence="5 6" id="KW-0482">Metalloprotease</keyword>
<protein>
    <recommendedName>
        <fullName evidence="6">Oligopeptidase F</fullName>
        <ecNumber evidence="6">3.4.24.-</ecNumber>
    </recommendedName>
</protein>
<keyword evidence="2 6" id="KW-0479">Metal-binding</keyword>
<keyword evidence="4 6" id="KW-0862">Zinc</keyword>
<dbReference type="Pfam" id="PF08439">
    <property type="entry name" value="Peptidase_M3_N"/>
    <property type="match status" value="1"/>
</dbReference>
<dbReference type="EC" id="3.4.24.-" evidence="6"/>
<evidence type="ECO:0000256" key="1">
    <source>
        <dbReference type="ARBA" id="ARBA00022670"/>
    </source>
</evidence>
<dbReference type="InterPro" id="IPR042088">
    <property type="entry name" value="OligoPept_F_C"/>
</dbReference>
<organism evidence="9 10">
    <name type="scientific">Latilactobacillus graminis DSM 20719</name>
    <dbReference type="NCBI Taxonomy" id="1423752"/>
    <lineage>
        <taxon>Bacteria</taxon>
        <taxon>Bacillati</taxon>
        <taxon>Bacillota</taxon>
        <taxon>Bacilli</taxon>
        <taxon>Lactobacillales</taxon>
        <taxon>Lactobacillaceae</taxon>
        <taxon>Latilactobacillus</taxon>
    </lineage>
</organism>
<dbReference type="Gene3D" id="1.10.287.830">
    <property type="entry name" value="putative peptidase helix hairpin domain like"/>
    <property type="match status" value="1"/>
</dbReference>
<comment type="caution">
    <text evidence="9">The sequence shown here is derived from an EMBL/GenBank/DDBJ whole genome shotgun (WGS) entry which is preliminary data.</text>
</comment>
<feature type="domain" description="Peptidase M3A/M3B catalytic" evidence="7">
    <location>
        <begin position="205"/>
        <end position="584"/>
    </location>
</feature>
<dbReference type="InterPro" id="IPR013647">
    <property type="entry name" value="OligopepF_N_dom"/>
</dbReference>
<dbReference type="AlphaFoldDB" id="A0AA89I6Z9"/>
<evidence type="ECO:0000256" key="6">
    <source>
        <dbReference type="RuleBase" id="RU368091"/>
    </source>
</evidence>
<dbReference type="GO" id="GO:0006518">
    <property type="term" value="P:peptide metabolic process"/>
    <property type="evidence" value="ECO:0007669"/>
    <property type="project" value="TreeGrafter"/>
</dbReference>
<accession>A0AA89I6Z9</accession>
<evidence type="ECO:0000256" key="4">
    <source>
        <dbReference type="ARBA" id="ARBA00022833"/>
    </source>
</evidence>
<dbReference type="CDD" id="cd09608">
    <property type="entry name" value="M3B_PepF"/>
    <property type="match status" value="1"/>
</dbReference>
<dbReference type="SUPFAM" id="SSF55486">
    <property type="entry name" value="Metalloproteases ('zincins'), catalytic domain"/>
    <property type="match status" value="1"/>
</dbReference>
<dbReference type="GO" id="GO:0004222">
    <property type="term" value="F:metalloendopeptidase activity"/>
    <property type="evidence" value="ECO:0007669"/>
    <property type="project" value="UniProtKB-UniRule"/>
</dbReference>
<dbReference type="Pfam" id="PF01432">
    <property type="entry name" value="Peptidase_M3"/>
    <property type="match status" value="1"/>
</dbReference>
<dbReference type="Gene3D" id="1.10.1370.20">
    <property type="entry name" value="Oligoendopeptidase f, C-terminal domain"/>
    <property type="match status" value="1"/>
</dbReference>
<dbReference type="InterPro" id="IPR004438">
    <property type="entry name" value="Peptidase_M3B"/>
</dbReference>
<proteinExistence type="inferred from homology"/>
<dbReference type="GO" id="GO:0006508">
    <property type="term" value="P:proteolysis"/>
    <property type="evidence" value="ECO:0007669"/>
    <property type="project" value="UniProtKB-KW"/>
</dbReference>
<comment type="similarity">
    <text evidence="6">Belongs to the peptidase M3B family.</text>
</comment>
<evidence type="ECO:0000259" key="8">
    <source>
        <dbReference type="Pfam" id="PF08439"/>
    </source>
</evidence>